<gene>
    <name evidence="1" type="ORF">LP422_00600</name>
</gene>
<sequence>MQRRELWQTQLVAQPDHHALAYVSTSRDRREEGRLVHDDEPLVAVQDGHLAGHLGLVAQVAVEPHEGVRSVGVVGRDRAPVVVDEALIGEHPLHVDLVRALVPQPRSHRRPRSRSPVVEVGRAHPRGAEPVAGREG</sequence>
<dbReference type="Proteomes" id="UP001059663">
    <property type="component" value="Chromosome"/>
</dbReference>
<evidence type="ECO:0000313" key="2">
    <source>
        <dbReference type="Proteomes" id="UP001059663"/>
    </source>
</evidence>
<reference evidence="1" key="1">
    <citation type="submission" date="2021-11" db="EMBL/GenBank/DDBJ databases">
        <title>Study of the species diversity of bacterial strains isolated from a unique natural object - Shulgan-Tash cave (Bashkiria).</title>
        <authorList>
            <person name="Sazanova A.L."/>
            <person name="Chirak E.R."/>
            <person name="Safronova V.I."/>
        </authorList>
    </citation>
    <scope>NUCLEOTIDE SEQUENCE</scope>
    <source>
        <strain evidence="1">P1</strain>
    </source>
</reference>
<evidence type="ECO:0000313" key="1">
    <source>
        <dbReference type="EMBL" id="UUZ44934.1"/>
    </source>
</evidence>
<name>A0AC61U4H9_9MICO</name>
<accession>A0AC61U4H9</accession>
<organism evidence="1 2">
    <name type="scientific">Janibacter limosus</name>
    <dbReference type="NCBI Taxonomy" id="53458"/>
    <lineage>
        <taxon>Bacteria</taxon>
        <taxon>Bacillati</taxon>
        <taxon>Actinomycetota</taxon>
        <taxon>Actinomycetes</taxon>
        <taxon>Micrococcales</taxon>
        <taxon>Intrasporangiaceae</taxon>
        <taxon>Janibacter</taxon>
    </lineage>
</organism>
<dbReference type="EMBL" id="CP087977">
    <property type="protein sequence ID" value="UUZ44934.1"/>
    <property type="molecule type" value="Genomic_DNA"/>
</dbReference>
<protein>
    <submittedName>
        <fullName evidence="1">Uncharacterized protein</fullName>
    </submittedName>
</protein>
<proteinExistence type="predicted"/>